<dbReference type="Pfam" id="PF22336">
    <property type="entry name" value="RhiE-like_linker"/>
    <property type="match status" value="1"/>
</dbReference>
<gene>
    <name evidence="6" type="ORF">OMM_04054</name>
</gene>
<evidence type="ECO:0000256" key="4">
    <source>
        <dbReference type="SAM" id="Coils"/>
    </source>
</evidence>
<dbReference type="GO" id="GO:0005886">
    <property type="term" value="C:plasma membrane"/>
    <property type="evidence" value="ECO:0007669"/>
    <property type="project" value="TreeGrafter"/>
</dbReference>
<feature type="active site" description="Proton acceptor; for dehydratase activity" evidence="3">
    <location>
        <position position="228"/>
    </location>
</feature>
<evidence type="ECO:0000259" key="5">
    <source>
        <dbReference type="PROSITE" id="PS52019"/>
    </source>
</evidence>
<dbReference type="Gene3D" id="3.10.129.110">
    <property type="entry name" value="Polyketide synthase dehydratase"/>
    <property type="match status" value="1"/>
</dbReference>
<dbReference type="Gene3D" id="3.40.47.10">
    <property type="match status" value="1"/>
</dbReference>
<dbReference type="GO" id="GO:0006633">
    <property type="term" value="P:fatty acid biosynthetic process"/>
    <property type="evidence" value="ECO:0007669"/>
    <property type="project" value="TreeGrafter"/>
</dbReference>
<comment type="caution">
    <text evidence="6">The sequence shown here is derived from an EMBL/GenBank/DDBJ whole genome shotgun (WGS) entry which is preliminary data.</text>
</comment>
<dbReference type="GO" id="GO:0004312">
    <property type="term" value="F:fatty acid synthase activity"/>
    <property type="evidence" value="ECO:0007669"/>
    <property type="project" value="TreeGrafter"/>
</dbReference>
<dbReference type="GO" id="GO:0005737">
    <property type="term" value="C:cytoplasm"/>
    <property type="evidence" value="ECO:0007669"/>
    <property type="project" value="TreeGrafter"/>
</dbReference>
<dbReference type="PANTHER" id="PTHR43775">
    <property type="entry name" value="FATTY ACID SYNTHASE"/>
    <property type="match status" value="1"/>
</dbReference>
<feature type="coiled-coil region" evidence="4">
    <location>
        <begin position="33"/>
        <end position="103"/>
    </location>
</feature>
<dbReference type="InterPro" id="IPR020807">
    <property type="entry name" value="PKS_DH"/>
</dbReference>
<evidence type="ECO:0000256" key="2">
    <source>
        <dbReference type="ARBA" id="ARBA00022553"/>
    </source>
</evidence>
<keyword evidence="2" id="KW-0597">Phosphoprotein</keyword>
<dbReference type="SUPFAM" id="SSF51735">
    <property type="entry name" value="NAD(P)-binding Rossmann-fold domains"/>
    <property type="match status" value="1"/>
</dbReference>
<dbReference type="InterPro" id="IPR049900">
    <property type="entry name" value="PKS_mFAS_DH"/>
</dbReference>
<sequence length="927" mass="103572">MSGTNAHVILDAYEERQERENVFFNPPYLVILSAKKEDRLKDYARRLMNYLEKSALDPSEIAYTLQVGRSAMEERLATLVSDIEELKEKLSGYVRGLKNIENLWYENIKNGKNVKEILLSGSSADKFLTETIRRRELETIARLWIAGTEIDWLLLYNGRTPRKIALPTYPFARERYWISGEESHKNIDFTKSGGNGYLHPLLHTNTSDLSQQRFTSTFSGKEFFLADHVVKGRCVLPGVAYLEMARAAVEHAVGSGNHGIGIRLKNVVWARPIAVTDDPVNLHIGLYPEENGDISFEVYSDDEYEKDEPVVFNQGSAFLIDDIEVPGLDIRSLQAKCNQKIIEPEQCYEIFKNQGLDYGPGFRGIEKVYTGEGFALARLRLPSSVSESMDQFVLHPSLVDSALQASIGLFTNIENNGAKPALPFALESLEIFGNCSASMWAFVRENNAGKADSGIEKLDIDLCDDDGNVCVRMSGFSSRILEEDMDIAKSSIGTLLVQPCWKEEQIGTEKIPVTYSQHIVFLCEIESDIESQIPGARCICLKSEAQDIGERYSTYAIRIFEEIQSIIEGKPESNVLIQLVVLLDGEKTLFGGLAGLLKTARIENPKIIAQLIGIPSNDLLIEALEANMSSPMDTEIRYMDGRRHIADWKEIAPDDTLIPWKDGGVYLITGGAGGLGLIFAREIAAQVKNATVILTGRSALNDNKKSVLESLKSPDIKVEYFRTDVTQKDAVIQLMRRIIEDFGQLDGIIHSAGIIRDNFIIKKNSEEFCEVMAPKVAGLLNLDESSKDLPLDFFILFSSGAGPMGNMGQSDYSCANAFMDAYAGYRKALTDKNERHGKTLSVNWPLWKDGGMQIDEALEKMMQQTTGMVPMDTEAGIRAFYQCMDSDQHQVMVMEGRIPQMRLSLYMSEPISQPETLKDLKPDDANC</sequence>
<dbReference type="InterPro" id="IPR013968">
    <property type="entry name" value="PKS_KR"/>
</dbReference>
<accession>A0A1V1P3D4</accession>
<dbReference type="SMART" id="SM00822">
    <property type="entry name" value="PKS_KR"/>
    <property type="match status" value="1"/>
</dbReference>
<feature type="region of interest" description="N-terminal hotdog fold" evidence="3">
    <location>
        <begin position="199"/>
        <end position="324"/>
    </location>
</feature>
<name>A0A1V1P3D4_9BACT</name>
<evidence type="ECO:0000313" key="7">
    <source>
        <dbReference type="Proteomes" id="UP000189670"/>
    </source>
</evidence>
<dbReference type="InterPro" id="IPR042104">
    <property type="entry name" value="PKS_dehydratase_sf"/>
</dbReference>
<organism evidence="6 7">
    <name type="scientific">Candidatus Magnetoglobus multicellularis str. Araruama</name>
    <dbReference type="NCBI Taxonomy" id="890399"/>
    <lineage>
        <taxon>Bacteria</taxon>
        <taxon>Pseudomonadati</taxon>
        <taxon>Thermodesulfobacteriota</taxon>
        <taxon>Desulfobacteria</taxon>
        <taxon>Desulfobacterales</taxon>
        <taxon>Desulfobacteraceae</taxon>
        <taxon>Candidatus Magnetoglobus</taxon>
    </lineage>
</organism>
<dbReference type="Pfam" id="PF14765">
    <property type="entry name" value="PS-DH"/>
    <property type="match status" value="1"/>
</dbReference>
<dbReference type="InterPro" id="IPR049552">
    <property type="entry name" value="PKS_DH_N"/>
</dbReference>
<feature type="region of interest" description="C-terminal hotdog fold" evidence="3">
    <location>
        <begin position="338"/>
        <end position="487"/>
    </location>
</feature>
<dbReference type="InterPro" id="IPR050091">
    <property type="entry name" value="PKS_NRPS_Biosynth_Enz"/>
</dbReference>
<keyword evidence="4" id="KW-0175">Coiled coil</keyword>
<dbReference type="Pfam" id="PF08659">
    <property type="entry name" value="KR"/>
    <property type="match status" value="1"/>
</dbReference>
<dbReference type="InterPro" id="IPR002347">
    <property type="entry name" value="SDR_fam"/>
</dbReference>
<dbReference type="GO" id="GO:0071770">
    <property type="term" value="P:DIM/DIP cell wall layer assembly"/>
    <property type="evidence" value="ECO:0007669"/>
    <property type="project" value="TreeGrafter"/>
</dbReference>
<reference evidence="7" key="1">
    <citation type="submission" date="2012-11" db="EMBL/GenBank/DDBJ databases">
        <authorList>
            <person name="Lucero-Rivera Y.E."/>
            <person name="Tovar-Ramirez D."/>
        </authorList>
    </citation>
    <scope>NUCLEOTIDE SEQUENCE [LARGE SCALE GENOMIC DNA]</scope>
    <source>
        <strain evidence="7">Araruama</strain>
    </source>
</reference>
<dbReference type="AlphaFoldDB" id="A0A1V1P3D4"/>
<evidence type="ECO:0000313" key="6">
    <source>
        <dbReference type="EMBL" id="ETR69245.1"/>
    </source>
</evidence>
<dbReference type="InterPro" id="IPR036291">
    <property type="entry name" value="NAD(P)-bd_dom_sf"/>
</dbReference>
<evidence type="ECO:0000256" key="3">
    <source>
        <dbReference type="PROSITE-ProRule" id="PRU01363"/>
    </source>
</evidence>
<feature type="active site" description="Proton donor; for dehydratase activity" evidence="3">
    <location>
        <position position="400"/>
    </location>
</feature>
<dbReference type="EMBL" id="ATBP01000695">
    <property type="protein sequence ID" value="ETR69245.1"/>
    <property type="molecule type" value="Genomic_DNA"/>
</dbReference>
<dbReference type="Pfam" id="PF21089">
    <property type="entry name" value="PKS_DH_N"/>
    <property type="match status" value="1"/>
</dbReference>
<dbReference type="InterPro" id="IPR049551">
    <property type="entry name" value="PKS_DH_C"/>
</dbReference>
<dbReference type="PANTHER" id="PTHR43775:SF37">
    <property type="entry name" value="SI:DKEY-61P9.11"/>
    <property type="match status" value="1"/>
</dbReference>
<keyword evidence="1" id="KW-0596">Phosphopantetheine</keyword>
<evidence type="ECO:0000256" key="1">
    <source>
        <dbReference type="ARBA" id="ARBA00022450"/>
    </source>
</evidence>
<dbReference type="Gene3D" id="3.40.50.720">
    <property type="entry name" value="NAD(P)-binding Rossmann-like Domain"/>
    <property type="match status" value="1"/>
</dbReference>
<dbReference type="PRINTS" id="PR00081">
    <property type="entry name" value="GDHRDH"/>
</dbReference>
<dbReference type="InterPro" id="IPR057326">
    <property type="entry name" value="KR_dom"/>
</dbReference>
<proteinExistence type="predicted"/>
<protein>
    <recommendedName>
        <fullName evidence="5">PKS/mFAS DH domain-containing protein</fullName>
    </recommendedName>
</protein>
<dbReference type="Proteomes" id="UP000189670">
    <property type="component" value="Unassembled WGS sequence"/>
</dbReference>
<feature type="domain" description="PKS/mFAS DH" evidence="5">
    <location>
        <begin position="199"/>
        <end position="487"/>
    </location>
</feature>
<dbReference type="SMART" id="SM00826">
    <property type="entry name" value="PKS_DH"/>
    <property type="match status" value="1"/>
</dbReference>
<dbReference type="InterPro" id="IPR016039">
    <property type="entry name" value="Thiolase-like"/>
</dbReference>
<dbReference type="InterPro" id="IPR054514">
    <property type="entry name" value="RhiE-like_linker"/>
</dbReference>
<dbReference type="Gene3D" id="1.10.1240.100">
    <property type="match status" value="1"/>
</dbReference>
<dbReference type="PROSITE" id="PS52019">
    <property type="entry name" value="PKS_MFAS_DH"/>
    <property type="match status" value="1"/>
</dbReference>
<dbReference type="CDD" id="cd08953">
    <property type="entry name" value="KR_2_SDR_x"/>
    <property type="match status" value="1"/>
</dbReference>